<evidence type="ECO:0000313" key="2">
    <source>
        <dbReference type="EMBL" id="NEE22263.1"/>
    </source>
</evidence>
<feature type="domain" description="Condensation" evidence="1">
    <location>
        <begin position="8"/>
        <end position="150"/>
    </location>
</feature>
<dbReference type="InterPro" id="IPR001242">
    <property type="entry name" value="Condensation_dom"/>
</dbReference>
<dbReference type="Pfam" id="PF00668">
    <property type="entry name" value="Condensation"/>
    <property type="match status" value="1"/>
</dbReference>
<reference evidence="2" key="1">
    <citation type="submission" date="2020-01" db="EMBL/GenBank/DDBJ databases">
        <title>Insect and environment-associated Actinomycetes.</title>
        <authorList>
            <person name="Currrie C."/>
            <person name="Chevrette M."/>
            <person name="Carlson C."/>
            <person name="Stubbendieck R."/>
            <person name="Wendt-Pienkowski E."/>
        </authorList>
    </citation>
    <scope>NUCLEOTIDE SEQUENCE</scope>
    <source>
        <strain evidence="2">SID7499</strain>
    </source>
</reference>
<organism evidence="2">
    <name type="scientific">Streptomyces sp. SID7499</name>
    <dbReference type="NCBI Taxonomy" id="2706086"/>
    <lineage>
        <taxon>Bacteria</taxon>
        <taxon>Bacillati</taxon>
        <taxon>Actinomycetota</taxon>
        <taxon>Actinomycetes</taxon>
        <taxon>Kitasatosporales</taxon>
        <taxon>Streptomycetaceae</taxon>
        <taxon>Streptomyces</taxon>
    </lineage>
</organism>
<dbReference type="InterPro" id="IPR023213">
    <property type="entry name" value="CAT-like_dom_sf"/>
</dbReference>
<dbReference type="AlphaFoldDB" id="A0A6G3XX37"/>
<sequence>MVKQSRIEDLLPLSPLQEGLLFHAQYAEDDEDALDVYSVQIAVDLDGPLDLERLRSAAAALLRRHANLRVGFRRRKNGEPVQVVHRDVELPWFETDLTDVPAEERDAGLDAFMAADRLRRFDLKRAPLIRFTVIRLGENRCRFLMTNHHI</sequence>
<dbReference type="GO" id="GO:0003824">
    <property type="term" value="F:catalytic activity"/>
    <property type="evidence" value="ECO:0007669"/>
    <property type="project" value="InterPro"/>
</dbReference>
<dbReference type="PANTHER" id="PTHR45527">
    <property type="entry name" value="NONRIBOSOMAL PEPTIDE SYNTHETASE"/>
    <property type="match status" value="1"/>
</dbReference>
<dbReference type="GO" id="GO:0005829">
    <property type="term" value="C:cytosol"/>
    <property type="evidence" value="ECO:0007669"/>
    <property type="project" value="TreeGrafter"/>
</dbReference>
<feature type="non-terminal residue" evidence="2">
    <location>
        <position position="150"/>
    </location>
</feature>
<dbReference type="GO" id="GO:0043041">
    <property type="term" value="P:amino acid activation for nonribosomal peptide biosynthetic process"/>
    <property type="evidence" value="ECO:0007669"/>
    <property type="project" value="TreeGrafter"/>
</dbReference>
<dbReference type="PANTHER" id="PTHR45527:SF1">
    <property type="entry name" value="FATTY ACID SYNTHASE"/>
    <property type="match status" value="1"/>
</dbReference>
<proteinExistence type="predicted"/>
<dbReference type="Gene3D" id="3.30.559.10">
    <property type="entry name" value="Chloramphenicol acetyltransferase-like domain"/>
    <property type="match status" value="1"/>
</dbReference>
<dbReference type="GO" id="GO:0008610">
    <property type="term" value="P:lipid biosynthetic process"/>
    <property type="evidence" value="ECO:0007669"/>
    <property type="project" value="UniProtKB-ARBA"/>
</dbReference>
<dbReference type="EMBL" id="JAAGMN010009602">
    <property type="protein sequence ID" value="NEE22263.1"/>
    <property type="molecule type" value="Genomic_DNA"/>
</dbReference>
<protein>
    <submittedName>
        <fullName evidence="2">Non-ribosomal peptide synthetase</fullName>
    </submittedName>
</protein>
<gene>
    <name evidence="2" type="ORF">G3M58_89370</name>
</gene>
<evidence type="ECO:0000259" key="1">
    <source>
        <dbReference type="Pfam" id="PF00668"/>
    </source>
</evidence>
<name>A0A6G3XX37_9ACTN</name>
<accession>A0A6G3XX37</accession>
<dbReference type="SUPFAM" id="SSF52777">
    <property type="entry name" value="CoA-dependent acyltransferases"/>
    <property type="match status" value="1"/>
</dbReference>
<comment type="caution">
    <text evidence="2">The sequence shown here is derived from an EMBL/GenBank/DDBJ whole genome shotgun (WGS) entry which is preliminary data.</text>
</comment>
<dbReference type="GO" id="GO:0031177">
    <property type="term" value="F:phosphopantetheine binding"/>
    <property type="evidence" value="ECO:0007669"/>
    <property type="project" value="TreeGrafter"/>
</dbReference>
<dbReference type="GO" id="GO:0044550">
    <property type="term" value="P:secondary metabolite biosynthetic process"/>
    <property type="evidence" value="ECO:0007669"/>
    <property type="project" value="TreeGrafter"/>
</dbReference>